<keyword evidence="4 10" id="KW-0812">Transmembrane</keyword>
<keyword evidence="6 10" id="KW-1133">Transmembrane helix</keyword>
<dbReference type="Pfam" id="PF02949">
    <property type="entry name" value="7tm_6"/>
    <property type="match status" value="1"/>
</dbReference>
<comment type="caution">
    <text evidence="10">Lacks conserved residue(s) required for the propagation of feature annotation.</text>
</comment>
<dbReference type="Proteomes" id="UP000504631">
    <property type="component" value="Unplaced"/>
</dbReference>
<dbReference type="KEGG" id="bvk:117234703"/>
<dbReference type="PANTHER" id="PTHR21137:SF35">
    <property type="entry name" value="ODORANT RECEPTOR 19A-RELATED"/>
    <property type="match status" value="1"/>
</dbReference>
<keyword evidence="7 10" id="KW-0472">Membrane</keyword>
<dbReference type="AlphaFoldDB" id="A0A6J3KGP6"/>
<name>A0A6J3KGP6_9HYME</name>
<keyword evidence="3 10" id="KW-0716">Sensory transduction</keyword>
<evidence type="ECO:0000313" key="11">
    <source>
        <dbReference type="Proteomes" id="UP000504631"/>
    </source>
</evidence>
<organism evidence="11 12">
    <name type="scientific">Bombus vosnesenskii</name>
    <dbReference type="NCBI Taxonomy" id="207650"/>
    <lineage>
        <taxon>Eukaryota</taxon>
        <taxon>Metazoa</taxon>
        <taxon>Ecdysozoa</taxon>
        <taxon>Arthropoda</taxon>
        <taxon>Hexapoda</taxon>
        <taxon>Insecta</taxon>
        <taxon>Pterygota</taxon>
        <taxon>Neoptera</taxon>
        <taxon>Endopterygota</taxon>
        <taxon>Hymenoptera</taxon>
        <taxon>Apocrita</taxon>
        <taxon>Aculeata</taxon>
        <taxon>Apoidea</taxon>
        <taxon>Anthophila</taxon>
        <taxon>Apidae</taxon>
        <taxon>Bombus</taxon>
        <taxon>Pyrobombus</taxon>
    </lineage>
</organism>
<dbReference type="PANTHER" id="PTHR21137">
    <property type="entry name" value="ODORANT RECEPTOR"/>
    <property type="match status" value="1"/>
</dbReference>
<evidence type="ECO:0000256" key="7">
    <source>
        <dbReference type="ARBA" id="ARBA00023136"/>
    </source>
</evidence>
<evidence type="ECO:0000256" key="1">
    <source>
        <dbReference type="ARBA" id="ARBA00004651"/>
    </source>
</evidence>
<evidence type="ECO:0000256" key="4">
    <source>
        <dbReference type="ARBA" id="ARBA00022692"/>
    </source>
</evidence>
<keyword evidence="2" id="KW-1003">Cell membrane</keyword>
<keyword evidence="5 10" id="KW-0552">Olfaction</keyword>
<evidence type="ECO:0000256" key="3">
    <source>
        <dbReference type="ARBA" id="ARBA00022606"/>
    </source>
</evidence>
<sequence length="411" mass="46241">MVVLVNPSAHSWDKDWMYSVQINRWLLKSIGVWPLSLCITTTEKINSIILTLISSFLISFLLVPCALCTVLDKTGDLDTKIKMIGPLSFCVMAAIKYYILVSRGAKIGKCIENIRSDWDRIHAQLRQEDREIMKENARIGRSLAIFCAGFMYSGGFFYTTVMPLCTKRTEIIDNETVRSQAFPIYRGLLDPRTSPSFEIVQFMQCLAGFVIYSVTVGACSLAAVFVMHVCGQFGILVRKLQRLVGSLEEGKDLNVHEQGLGDIVEHHLHILGFISQIEDLLNEICFVELIGCTMNICFLGYYLLTEWEQSETIGTLTYCTLLISFTFNIFILCYIGEILSEQCRNISLSAYMIDWYRLPQKKALGLILIFAVANSSTKLTAGKLVELSLASFCSVLKSAFAYLSLLRTLTT</sequence>
<proteinExistence type="inferred from homology"/>
<feature type="transmembrane region" description="Helical" evidence="10">
    <location>
        <begin position="284"/>
        <end position="303"/>
    </location>
</feature>
<dbReference type="RefSeq" id="XP_033352075.1">
    <property type="nucleotide sequence ID" value="XM_033496184.1"/>
</dbReference>
<keyword evidence="11" id="KW-1185">Reference proteome</keyword>
<dbReference type="GO" id="GO:0005886">
    <property type="term" value="C:plasma membrane"/>
    <property type="evidence" value="ECO:0007669"/>
    <property type="project" value="UniProtKB-SubCell"/>
</dbReference>
<evidence type="ECO:0000256" key="9">
    <source>
        <dbReference type="ARBA" id="ARBA00023224"/>
    </source>
</evidence>
<feature type="transmembrane region" description="Helical" evidence="10">
    <location>
        <begin position="143"/>
        <end position="161"/>
    </location>
</feature>
<evidence type="ECO:0000256" key="8">
    <source>
        <dbReference type="ARBA" id="ARBA00023170"/>
    </source>
</evidence>
<feature type="transmembrane region" description="Helical" evidence="10">
    <location>
        <begin position="49"/>
        <end position="71"/>
    </location>
</feature>
<feature type="transmembrane region" description="Helical" evidence="10">
    <location>
        <begin position="315"/>
        <end position="335"/>
    </location>
</feature>
<dbReference type="GeneID" id="117234703"/>
<protein>
    <recommendedName>
        <fullName evidence="10">Odorant receptor</fullName>
    </recommendedName>
</protein>
<dbReference type="InterPro" id="IPR004117">
    <property type="entry name" value="7tm6_olfct_rcpt"/>
</dbReference>
<reference evidence="12" key="1">
    <citation type="submission" date="2025-08" db="UniProtKB">
        <authorList>
            <consortium name="RefSeq"/>
        </authorList>
    </citation>
    <scope>IDENTIFICATION</scope>
    <source>
        <tissue evidence="12">Muscle</tissue>
    </source>
</reference>
<dbReference type="GO" id="GO:0007165">
    <property type="term" value="P:signal transduction"/>
    <property type="evidence" value="ECO:0007669"/>
    <property type="project" value="UniProtKB-KW"/>
</dbReference>
<evidence type="ECO:0000256" key="10">
    <source>
        <dbReference type="RuleBase" id="RU351113"/>
    </source>
</evidence>
<accession>A0A6J3KGP6</accession>
<feature type="transmembrane region" description="Helical" evidence="10">
    <location>
        <begin position="83"/>
        <end position="101"/>
    </location>
</feature>
<evidence type="ECO:0000313" key="12">
    <source>
        <dbReference type="RefSeq" id="XP_033352075.1"/>
    </source>
</evidence>
<comment type="subcellular location">
    <subcellularLocation>
        <location evidence="1 10">Cell membrane</location>
        <topology evidence="1 10">Multi-pass membrane protein</topology>
    </subcellularLocation>
</comment>
<keyword evidence="8 10" id="KW-0675">Receptor</keyword>
<comment type="similarity">
    <text evidence="10">Belongs to the insect chemoreceptor superfamily. Heteromeric odorant receptor channel (TC 1.A.69) family.</text>
</comment>
<evidence type="ECO:0000256" key="6">
    <source>
        <dbReference type="ARBA" id="ARBA00022989"/>
    </source>
</evidence>
<evidence type="ECO:0000256" key="2">
    <source>
        <dbReference type="ARBA" id="ARBA00022475"/>
    </source>
</evidence>
<dbReference type="GO" id="GO:0004984">
    <property type="term" value="F:olfactory receptor activity"/>
    <property type="evidence" value="ECO:0007669"/>
    <property type="project" value="InterPro"/>
</dbReference>
<gene>
    <name evidence="12" type="primary">LOC117234703</name>
</gene>
<evidence type="ECO:0000256" key="5">
    <source>
        <dbReference type="ARBA" id="ARBA00022725"/>
    </source>
</evidence>
<dbReference type="CTD" id="100463053"/>
<feature type="transmembrane region" description="Helical" evidence="10">
    <location>
        <begin position="209"/>
        <end position="237"/>
    </location>
</feature>
<keyword evidence="9 10" id="KW-0807">Transducer</keyword>
<dbReference type="GO" id="GO:0005549">
    <property type="term" value="F:odorant binding"/>
    <property type="evidence" value="ECO:0007669"/>
    <property type="project" value="InterPro"/>
</dbReference>